<proteinExistence type="predicted"/>
<reference evidence="1 2" key="1">
    <citation type="submission" date="2024-01" db="EMBL/GenBank/DDBJ databases">
        <title>Complete genome of Cladobotryum mycophilum ATHUM6906.</title>
        <authorList>
            <person name="Christinaki A.C."/>
            <person name="Myridakis A.I."/>
            <person name="Kouvelis V.N."/>
        </authorList>
    </citation>
    <scope>NUCLEOTIDE SEQUENCE [LARGE SCALE GENOMIC DNA]</scope>
    <source>
        <strain evidence="1 2">ATHUM6906</strain>
    </source>
</reference>
<evidence type="ECO:0000313" key="1">
    <source>
        <dbReference type="EMBL" id="KAK5995269.1"/>
    </source>
</evidence>
<dbReference type="Gene3D" id="2.60.40.2970">
    <property type="match status" value="1"/>
</dbReference>
<organism evidence="1 2">
    <name type="scientific">Cladobotryum mycophilum</name>
    <dbReference type="NCBI Taxonomy" id="491253"/>
    <lineage>
        <taxon>Eukaryota</taxon>
        <taxon>Fungi</taxon>
        <taxon>Dikarya</taxon>
        <taxon>Ascomycota</taxon>
        <taxon>Pezizomycotina</taxon>
        <taxon>Sordariomycetes</taxon>
        <taxon>Hypocreomycetidae</taxon>
        <taxon>Hypocreales</taxon>
        <taxon>Hypocreaceae</taxon>
        <taxon>Cladobotryum</taxon>
    </lineage>
</organism>
<evidence type="ECO:0000313" key="2">
    <source>
        <dbReference type="Proteomes" id="UP001338125"/>
    </source>
</evidence>
<keyword evidence="2" id="KW-1185">Reference proteome</keyword>
<name>A0ABR0STB6_9HYPO</name>
<accession>A0ABR0STB6</accession>
<gene>
    <name evidence="1" type="ORF">PT974_03668</name>
</gene>
<dbReference type="Proteomes" id="UP001338125">
    <property type="component" value="Unassembled WGS sequence"/>
</dbReference>
<protein>
    <submittedName>
        <fullName evidence="1">Secreted protein</fullName>
    </submittedName>
</protein>
<comment type="caution">
    <text evidence="1">The sequence shown here is derived from an EMBL/GenBank/DDBJ whole genome shotgun (WGS) entry which is preliminary data.</text>
</comment>
<dbReference type="EMBL" id="JAVFKD010000004">
    <property type="protein sequence ID" value="KAK5995269.1"/>
    <property type="molecule type" value="Genomic_DNA"/>
</dbReference>
<sequence>MAARSDSNPIDNLEVTIKQTNDSPLTITATVTNKNQHPVAVLKYNSPLDSLAFKLGLISITPDGASEPLNWPTIQIRRVWPPRADSFVHLEPGASHSSEITVEDRFTSEDRIGKKAAVELKGRWDMVWNKSKDNITEEELDNTDSNPNVFNGDYSSNIVEIIGRQKLHEDDL</sequence>